<evidence type="ECO:0000313" key="3">
    <source>
        <dbReference type="Proteomes" id="UP000199603"/>
    </source>
</evidence>
<keyword evidence="3" id="KW-1185">Reference proteome</keyword>
<reference evidence="2 3" key="1">
    <citation type="submission" date="2016-10" db="EMBL/GenBank/DDBJ databases">
        <authorList>
            <person name="de Groot N.N."/>
        </authorList>
    </citation>
    <scope>NUCLEOTIDE SEQUENCE [LARGE SCALE GENOMIC DNA]</scope>
    <source>
        <strain evidence="2 3">DSM 16957</strain>
    </source>
</reference>
<protein>
    <submittedName>
        <fullName evidence="2">Phasin protein</fullName>
    </submittedName>
</protein>
<dbReference type="EMBL" id="FNAG01000003">
    <property type="protein sequence ID" value="SDD55610.1"/>
    <property type="molecule type" value="Genomic_DNA"/>
</dbReference>
<dbReference type="OrthoDB" id="6058047at2"/>
<dbReference type="AlphaFoldDB" id="A0A1G6VPM3"/>
<organism evidence="2 3">
    <name type="scientific">Aquimonas voraii</name>
    <dbReference type="NCBI Taxonomy" id="265719"/>
    <lineage>
        <taxon>Bacteria</taxon>
        <taxon>Pseudomonadati</taxon>
        <taxon>Pseudomonadota</taxon>
        <taxon>Gammaproteobacteria</taxon>
        <taxon>Lysobacterales</taxon>
        <taxon>Lysobacteraceae</taxon>
        <taxon>Aquimonas</taxon>
    </lineage>
</organism>
<accession>A0A1G6VPM3</accession>
<evidence type="ECO:0000313" key="2">
    <source>
        <dbReference type="EMBL" id="SDD55610.1"/>
    </source>
</evidence>
<gene>
    <name evidence="2" type="ORF">SAMN04488509_103208</name>
</gene>
<name>A0A1G6VPM3_9GAMM</name>
<dbReference type="RefSeq" id="WP_091241417.1">
    <property type="nucleotide sequence ID" value="NZ_FNAG01000003.1"/>
</dbReference>
<evidence type="ECO:0000259" key="1">
    <source>
        <dbReference type="Pfam" id="PF09361"/>
    </source>
</evidence>
<dbReference type="Pfam" id="PF09361">
    <property type="entry name" value="Phasin_2"/>
    <property type="match status" value="1"/>
</dbReference>
<sequence>MFDQINAQFSQYTKQLTESALRANAIAVEHFEAMAALQVKAIEARLNAATAFASEAAEARDLEAAKALLPKTMSFVKDASEHLIAVSQEVVGQTLKTSEALAGLAKSNFDAASEVVARPAAVKAAPKKAA</sequence>
<dbReference type="Proteomes" id="UP000199603">
    <property type="component" value="Unassembled WGS sequence"/>
</dbReference>
<feature type="domain" description="Phasin" evidence="1">
    <location>
        <begin position="8"/>
        <end position="109"/>
    </location>
</feature>
<dbReference type="InterPro" id="IPR018968">
    <property type="entry name" value="Phasin"/>
</dbReference>
<proteinExistence type="predicted"/>